<dbReference type="Proteomes" id="UP000824239">
    <property type="component" value="Unassembled WGS sequence"/>
</dbReference>
<name>A0A9D1IW87_9FIRM</name>
<evidence type="ECO:0000313" key="2">
    <source>
        <dbReference type="Proteomes" id="UP000824239"/>
    </source>
</evidence>
<dbReference type="AlphaFoldDB" id="A0A9D1IW87"/>
<evidence type="ECO:0008006" key="3">
    <source>
        <dbReference type="Google" id="ProtNLM"/>
    </source>
</evidence>
<evidence type="ECO:0000313" key="1">
    <source>
        <dbReference type="EMBL" id="HIR50290.1"/>
    </source>
</evidence>
<dbReference type="Pfam" id="PF25209">
    <property type="entry name" value="Phage_capsid_4"/>
    <property type="match status" value="1"/>
</dbReference>
<proteinExistence type="predicted"/>
<protein>
    <recommendedName>
        <fullName evidence="3">Bacteriophage Mu GpT domain-containing protein</fullName>
    </recommendedName>
</protein>
<accession>A0A9D1IW87</accession>
<reference evidence="1" key="1">
    <citation type="submission" date="2020-10" db="EMBL/GenBank/DDBJ databases">
        <authorList>
            <person name="Gilroy R."/>
        </authorList>
    </citation>
    <scope>NUCLEOTIDE SEQUENCE</scope>
    <source>
        <strain evidence="1">ChiBcec15-4380</strain>
    </source>
</reference>
<organism evidence="1 2">
    <name type="scientific">Candidatus Avoscillospira avicola</name>
    <dbReference type="NCBI Taxonomy" id="2840706"/>
    <lineage>
        <taxon>Bacteria</taxon>
        <taxon>Bacillati</taxon>
        <taxon>Bacillota</taxon>
        <taxon>Clostridia</taxon>
        <taxon>Eubacteriales</taxon>
        <taxon>Oscillospiraceae</taxon>
        <taxon>Oscillospiraceae incertae sedis</taxon>
        <taxon>Candidatus Avoscillospira</taxon>
    </lineage>
</organism>
<sequence>MANITFLEGSGLNDSIFGKSQEPIKMFIEKRGEAFEQASMIKELFLMVSSNNWAEKYTTMTAMQGFQPVGENGNYPVDGMQESFSKTIENMTWKDSFSLSREMIDDGKLMDLKKQPAAFTAGYYRTRERFGAALLAGAAGGAASVKFGDKTFSTIGADGKGLFAKDHPSKLGKKAQSNQFSDAFSNDALAAMESAMQDFRGDAGEVLDVVPQTIIIPNDYKLKMDVFAAIGADKDPDTSNNGFNFNFGRWNVIVWPYLNEFLAAGLKPWILMDSRYNQENGCAIWQDRVNLEVRSELAGNDANIWKGYARFSAGFNDWRGFAIGGISGGTTLVSGG</sequence>
<dbReference type="EMBL" id="DVHE01000022">
    <property type="protein sequence ID" value="HIR50290.1"/>
    <property type="molecule type" value="Genomic_DNA"/>
</dbReference>
<reference evidence="1" key="2">
    <citation type="journal article" date="2021" name="PeerJ">
        <title>Extensive microbial diversity within the chicken gut microbiome revealed by metagenomics and culture.</title>
        <authorList>
            <person name="Gilroy R."/>
            <person name="Ravi A."/>
            <person name="Getino M."/>
            <person name="Pursley I."/>
            <person name="Horton D.L."/>
            <person name="Alikhan N.F."/>
            <person name="Baker D."/>
            <person name="Gharbi K."/>
            <person name="Hall N."/>
            <person name="Watson M."/>
            <person name="Adriaenssens E.M."/>
            <person name="Foster-Nyarko E."/>
            <person name="Jarju S."/>
            <person name="Secka A."/>
            <person name="Antonio M."/>
            <person name="Oren A."/>
            <person name="Chaudhuri R.R."/>
            <person name="La Ragione R."/>
            <person name="Hildebrand F."/>
            <person name="Pallen M.J."/>
        </authorList>
    </citation>
    <scope>NUCLEOTIDE SEQUENCE</scope>
    <source>
        <strain evidence="1">ChiBcec15-4380</strain>
    </source>
</reference>
<comment type="caution">
    <text evidence="1">The sequence shown here is derived from an EMBL/GenBank/DDBJ whole genome shotgun (WGS) entry which is preliminary data.</text>
</comment>
<gene>
    <name evidence="1" type="ORF">IAA53_03240</name>
</gene>